<dbReference type="AlphaFoldDB" id="A0A1S8AZ50"/>
<keyword evidence="2" id="KW-1185">Reference proteome</keyword>
<dbReference type="Pfam" id="PF19104">
    <property type="entry name" value="DUF5791"/>
    <property type="match status" value="1"/>
</dbReference>
<comment type="caution">
    <text evidence="1">The sequence shown here is derived from an EMBL/GenBank/DDBJ whole genome shotgun (WGS) entry which is preliminary data.</text>
</comment>
<dbReference type="Proteomes" id="UP000189370">
    <property type="component" value="Unassembled WGS sequence"/>
</dbReference>
<dbReference type="EMBL" id="LWLN01000001">
    <property type="protein sequence ID" value="OLZ41897.1"/>
    <property type="molecule type" value="Genomic_DNA"/>
</dbReference>
<name>A0A1S8AZ50_9EURY</name>
<protein>
    <submittedName>
        <fullName evidence="1">Uncharacterized protein</fullName>
    </submittedName>
</protein>
<reference evidence="2" key="1">
    <citation type="submission" date="2016-04" db="EMBL/GenBank/DDBJ databases">
        <authorList>
            <person name="Chen S.-C."/>
            <person name="Lai M.-C."/>
        </authorList>
    </citation>
    <scope>NUCLEOTIDE SEQUENCE [LARGE SCALE GENOMIC DNA]</scope>
    <source>
        <strain evidence="2">AB14</strain>
    </source>
</reference>
<sequence length="141" mass="15175">MFHEQRMTVPDSPAALRAEYADDLASIVEERGPAEAAAETGLERERLEAVAAGDLPELTLEEAAAIQSLAEGAPDPETTETMALEHLLLGMSTAVLDVDAVESELEIDLDAKEIQQKIEGRAPMSFDEFVHVQYVIADGAP</sequence>
<organism evidence="1 2">
    <name type="scientific">Natrinema saccharevitans</name>
    <dbReference type="NCBI Taxonomy" id="301967"/>
    <lineage>
        <taxon>Archaea</taxon>
        <taxon>Methanobacteriati</taxon>
        <taxon>Methanobacteriota</taxon>
        <taxon>Stenosarchaea group</taxon>
        <taxon>Halobacteria</taxon>
        <taxon>Halobacteriales</taxon>
        <taxon>Natrialbaceae</taxon>
        <taxon>Natrinema</taxon>
    </lineage>
</organism>
<evidence type="ECO:0000313" key="2">
    <source>
        <dbReference type="Proteomes" id="UP000189370"/>
    </source>
</evidence>
<dbReference type="RefSeq" id="WP_076146952.1">
    <property type="nucleotide sequence ID" value="NZ_LWLN01000001.1"/>
</dbReference>
<accession>A0A1S8AZ50</accession>
<dbReference type="OrthoDB" id="306692at2157"/>
<gene>
    <name evidence="1" type="ORF">A6E15_13300</name>
</gene>
<evidence type="ECO:0000313" key="1">
    <source>
        <dbReference type="EMBL" id="OLZ41897.1"/>
    </source>
</evidence>
<proteinExistence type="predicted"/>
<dbReference type="InterPro" id="IPR043809">
    <property type="entry name" value="DUF5791"/>
</dbReference>
<dbReference type="STRING" id="301967.A6E15_13300"/>